<protein>
    <recommendedName>
        <fullName evidence="5">Chromo domain-containing protein</fullName>
    </recommendedName>
</protein>
<dbReference type="PROSITE" id="PS50013">
    <property type="entry name" value="CHROMO_2"/>
    <property type="match status" value="1"/>
</dbReference>
<feature type="compositionally biased region" description="Basic and acidic residues" evidence="4">
    <location>
        <begin position="77"/>
        <end position="100"/>
    </location>
</feature>
<comment type="subcellular location">
    <subcellularLocation>
        <location evidence="1">Nucleus</location>
    </subcellularLocation>
</comment>
<dbReference type="CDD" id="cd00024">
    <property type="entry name" value="CD_CSD"/>
    <property type="match status" value="1"/>
</dbReference>
<dbReference type="Pfam" id="PF00385">
    <property type="entry name" value="Chromo"/>
    <property type="match status" value="1"/>
</dbReference>
<dbReference type="InterPro" id="IPR016197">
    <property type="entry name" value="Chromo-like_dom_sf"/>
</dbReference>
<dbReference type="InterPro" id="IPR023780">
    <property type="entry name" value="Chromo_domain"/>
</dbReference>
<dbReference type="InterPro" id="IPR017984">
    <property type="entry name" value="Chromo_dom_subgr"/>
</dbReference>
<reference evidence="6" key="1">
    <citation type="journal article" date="2020" name="Stud. Mycol.">
        <title>101 Dothideomycetes genomes: a test case for predicting lifestyles and emergence of pathogens.</title>
        <authorList>
            <person name="Haridas S."/>
            <person name="Albert R."/>
            <person name="Binder M."/>
            <person name="Bloem J."/>
            <person name="Labutti K."/>
            <person name="Salamov A."/>
            <person name="Andreopoulos B."/>
            <person name="Baker S."/>
            <person name="Barry K."/>
            <person name="Bills G."/>
            <person name="Bluhm B."/>
            <person name="Cannon C."/>
            <person name="Castanera R."/>
            <person name="Culley D."/>
            <person name="Daum C."/>
            <person name="Ezra D."/>
            <person name="Gonzalez J."/>
            <person name="Henrissat B."/>
            <person name="Kuo A."/>
            <person name="Liang C."/>
            <person name="Lipzen A."/>
            <person name="Lutzoni F."/>
            <person name="Magnuson J."/>
            <person name="Mondo S."/>
            <person name="Nolan M."/>
            <person name="Ohm R."/>
            <person name="Pangilinan J."/>
            <person name="Park H.-J."/>
            <person name="Ramirez L."/>
            <person name="Alfaro M."/>
            <person name="Sun H."/>
            <person name="Tritt A."/>
            <person name="Yoshinaga Y."/>
            <person name="Zwiers L.-H."/>
            <person name="Turgeon B."/>
            <person name="Goodwin S."/>
            <person name="Spatafora J."/>
            <person name="Crous P."/>
            <person name="Grigoriev I."/>
        </authorList>
    </citation>
    <scope>NUCLEOTIDE SEQUENCE</scope>
    <source>
        <strain evidence="6">CBS 121167</strain>
    </source>
</reference>
<proteinExistence type="predicted"/>
<keyword evidence="7" id="KW-1185">Reference proteome</keyword>
<dbReference type="AlphaFoldDB" id="A0A6A6AYW9"/>
<dbReference type="InterPro" id="IPR023779">
    <property type="entry name" value="Chromodomain_CS"/>
</dbReference>
<feature type="compositionally biased region" description="Acidic residues" evidence="4">
    <location>
        <begin position="1"/>
        <end position="11"/>
    </location>
</feature>
<feature type="region of interest" description="Disordered" evidence="4">
    <location>
        <begin position="77"/>
        <end position="167"/>
    </location>
</feature>
<dbReference type="PANTHER" id="PTHR22812">
    <property type="entry name" value="CHROMOBOX PROTEIN"/>
    <property type="match status" value="1"/>
</dbReference>
<dbReference type="InterPro" id="IPR008251">
    <property type="entry name" value="Chromo_shadow_dom"/>
</dbReference>
<evidence type="ECO:0000313" key="6">
    <source>
        <dbReference type="EMBL" id="KAF2136458.1"/>
    </source>
</evidence>
<dbReference type="GO" id="GO:0000792">
    <property type="term" value="C:heterochromatin"/>
    <property type="evidence" value="ECO:0007669"/>
    <property type="project" value="UniProtKB-ARBA"/>
</dbReference>
<dbReference type="PRINTS" id="PR00504">
    <property type="entry name" value="CHROMODOMAIN"/>
</dbReference>
<name>A0A6A6AYW9_9PEZI</name>
<dbReference type="GO" id="GO:0005634">
    <property type="term" value="C:nucleus"/>
    <property type="evidence" value="ECO:0007669"/>
    <property type="project" value="UniProtKB-SubCell"/>
</dbReference>
<feature type="domain" description="Chromo" evidence="5">
    <location>
        <begin position="46"/>
        <end position="107"/>
    </location>
</feature>
<feature type="compositionally biased region" description="Basic and acidic residues" evidence="4">
    <location>
        <begin position="17"/>
        <end position="31"/>
    </location>
</feature>
<evidence type="ECO:0000256" key="4">
    <source>
        <dbReference type="SAM" id="MobiDB-lite"/>
    </source>
</evidence>
<accession>A0A6A6AYW9</accession>
<evidence type="ECO:0000313" key="7">
    <source>
        <dbReference type="Proteomes" id="UP000799438"/>
    </source>
</evidence>
<dbReference type="Gene3D" id="2.40.50.40">
    <property type="match status" value="2"/>
</dbReference>
<dbReference type="OrthoDB" id="433924at2759"/>
<dbReference type="Proteomes" id="UP000799438">
    <property type="component" value="Unassembled WGS sequence"/>
</dbReference>
<dbReference type="RefSeq" id="XP_033392176.1">
    <property type="nucleotide sequence ID" value="XM_033541368.1"/>
</dbReference>
<dbReference type="InterPro" id="IPR051219">
    <property type="entry name" value="Heterochromatin_chromo-domain"/>
</dbReference>
<dbReference type="InterPro" id="IPR000953">
    <property type="entry name" value="Chromo/chromo_shadow_dom"/>
</dbReference>
<feature type="compositionally biased region" description="Acidic residues" evidence="4">
    <location>
        <begin position="32"/>
        <end position="45"/>
    </location>
</feature>
<dbReference type="SUPFAM" id="SSF54160">
    <property type="entry name" value="Chromo domain-like"/>
    <property type="match status" value="2"/>
</dbReference>
<organism evidence="6 7">
    <name type="scientific">Aplosporella prunicola CBS 121167</name>
    <dbReference type="NCBI Taxonomy" id="1176127"/>
    <lineage>
        <taxon>Eukaryota</taxon>
        <taxon>Fungi</taxon>
        <taxon>Dikarya</taxon>
        <taxon>Ascomycota</taxon>
        <taxon>Pezizomycotina</taxon>
        <taxon>Dothideomycetes</taxon>
        <taxon>Dothideomycetes incertae sedis</taxon>
        <taxon>Botryosphaeriales</taxon>
        <taxon>Aplosporellaceae</taxon>
        <taxon>Aplosporella</taxon>
    </lineage>
</organism>
<evidence type="ECO:0000259" key="5">
    <source>
        <dbReference type="PROSITE" id="PS50013"/>
    </source>
</evidence>
<keyword evidence="3" id="KW-0539">Nucleus</keyword>
<sequence length="223" mass="25430">MPPMVSDDEASTSDADIPYKEVEKPTARADADPEEEEDDDEEADEYVVERIVSHIIDTDGSINYEVKWLGYEKAADRTWEPEENLEGAKDALQEYFDKIGGRPTAQPKQKKRKSSQAASNTPEPKGSGHRGKKAKSEGSGTPDTKAVVRKEKEWTPPAGSWEEHVQHIDTIEEEPNPKTGHPERYAFVVWNNKHKSRHQLSVLNHKCPQKMLAYYEQHLYFKK</sequence>
<dbReference type="GO" id="GO:0006338">
    <property type="term" value="P:chromatin remodeling"/>
    <property type="evidence" value="ECO:0007669"/>
    <property type="project" value="UniProtKB-ARBA"/>
</dbReference>
<gene>
    <name evidence="6" type="ORF">K452DRAFT_292378</name>
</gene>
<evidence type="ECO:0000256" key="3">
    <source>
        <dbReference type="ARBA" id="ARBA00023242"/>
    </source>
</evidence>
<evidence type="ECO:0000256" key="1">
    <source>
        <dbReference type="ARBA" id="ARBA00004123"/>
    </source>
</evidence>
<comment type="subunit">
    <text evidence="2">Component of the NuA4 histone acetyltransferase complex.</text>
</comment>
<dbReference type="GeneID" id="54298864"/>
<dbReference type="PROSITE" id="PS00598">
    <property type="entry name" value="CHROMO_1"/>
    <property type="match status" value="1"/>
</dbReference>
<dbReference type="Pfam" id="PF01393">
    <property type="entry name" value="Chromo_shadow"/>
    <property type="match status" value="1"/>
</dbReference>
<feature type="region of interest" description="Disordered" evidence="4">
    <location>
        <begin position="1"/>
        <end position="45"/>
    </location>
</feature>
<dbReference type="SMART" id="SM00298">
    <property type="entry name" value="CHROMO"/>
    <property type="match status" value="1"/>
</dbReference>
<evidence type="ECO:0000256" key="2">
    <source>
        <dbReference type="ARBA" id="ARBA00011353"/>
    </source>
</evidence>
<dbReference type="EMBL" id="ML995520">
    <property type="protein sequence ID" value="KAF2136458.1"/>
    <property type="molecule type" value="Genomic_DNA"/>
</dbReference>